<evidence type="ECO:0000313" key="10">
    <source>
        <dbReference type="EMBL" id="KAK1441767.1"/>
    </source>
</evidence>
<keyword evidence="4" id="KW-0479">Metal-binding</keyword>
<comment type="caution">
    <text evidence="10">The sequence shown here is derived from an EMBL/GenBank/DDBJ whole genome shotgun (WGS) entry which is preliminary data.</text>
</comment>
<dbReference type="InterPro" id="IPR012675">
    <property type="entry name" value="Beta-grasp_dom_sf"/>
</dbReference>
<keyword evidence="11" id="KW-1185">Reference proteome</keyword>
<evidence type="ECO:0000256" key="8">
    <source>
        <dbReference type="ARBA" id="ARBA00034078"/>
    </source>
</evidence>
<comment type="similarity">
    <text evidence="1">Belongs to the adrenodoxin/putidaredoxin family.</text>
</comment>
<keyword evidence="6" id="KW-0408">Iron</keyword>
<organism evidence="10 11">
    <name type="scientific">Babesia gibsoni</name>
    <dbReference type="NCBI Taxonomy" id="33632"/>
    <lineage>
        <taxon>Eukaryota</taxon>
        <taxon>Sar</taxon>
        <taxon>Alveolata</taxon>
        <taxon>Apicomplexa</taxon>
        <taxon>Aconoidasida</taxon>
        <taxon>Piroplasmida</taxon>
        <taxon>Babesiidae</taxon>
        <taxon>Babesia</taxon>
    </lineage>
</organism>
<reference evidence="10" key="1">
    <citation type="submission" date="2023-08" db="EMBL/GenBank/DDBJ databases">
        <title>Draft sequence of the Babesia gibsoni genome.</title>
        <authorList>
            <person name="Yamagishi J.Y."/>
            <person name="Xuan X.X."/>
        </authorList>
    </citation>
    <scope>NUCLEOTIDE SEQUENCE</scope>
    <source>
        <strain evidence="10">Azabu</strain>
    </source>
</reference>
<dbReference type="PANTHER" id="PTHR23426:SF72">
    <property type="entry name" value="2FE-2S FERREDOXIN-TYPE DOMAIN-CONTAINING PROTEIN"/>
    <property type="match status" value="1"/>
</dbReference>
<dbReference type="Gene3D" id="3.10.20.30">
    <property type="match status" value="1"/>
</dbReference>
<comment type="cofactor">
    <cofactor evidence="8">
        <name>[2Fe-2S] cluster</name>
        <dbReference type="ChEBI" id="CHEBI:190135"/>
    </cofactor>
</comment>
<keyword evidence="7" id="KW-0411">Iron-sulfur</keyword>
<dbReference type="PANTHER" id="PTHR23426">
    <property type="entry name" value="FERREDOXIN/ADRENODOXIN"/>
    <property type="match status" value="1"/>
</dbReference>
<accession>A0AAD8PD41</accession>
<dbReference type="EMBL" id="JAVEPI010000005">
    <property type="protein sequence ID" value="KAK1441767.1"/>
    <property type="molecule type" value="Genomic_DNA"/>
</dbReference>
<evidence type="ECO:0000256" key="2">
    <source>
        <dbReference type="ARBA" id="ARBA00022448"/>
    </source>
</evidence>
<dbReference type="GO" id="GO:0005739">
    <property type="term" value="C:mitochondrion"/>
    <property type="evidence" value="ECO:0007669"/>
    <property type="project" value="TreeGrafter"/>
</dbReference>
<evidence type="ECO:0000313" key="11">
    <source>
        <dbReference type="Proteomes" id="UP001230268"/>
    </source>
</evidence>
<keyword evidence="2" id="KW-0813">Transport</keyword>
<evidence type="ECO:0000256" key="5">
    <source>
        <dbReference type="ARBA" id="ARBA00022982"/>
    </source>
</evidence>
<gene>
    <name evidence="10" type="ORF">BgAZ_500990</name>
</gene>
<name>A0AAD8PD41_BABGI</name>
<keyword evidence="5" id="KW-0249">Electron transport</keyword>
<evidence type="ECO:0000256" key="3">
    <source>
        <dbReference type="ARBA" id="ARBA00022714"/>
    </source>
</evidence>
<dbReference type="SUPFAM" id="SSF54292">
    <property type="entry name" value="2Fe-2S ferredoxin-like"/>
    <property type="match status" value="1"/>
</dbReference>
<dbReference type="GO" id="GO:0009055">
    <property type="term" value="F:electron transfer activity"/>
    <property type="evidence" value="ECO:0007669"/>
    <property type="project" value="TreeGrafter"/>
</dbReference>
<sequence>MMLKRGLSCDTLLCQCRVTLVFVDHDDQDIEVTVPVGTTVLEAAHQNNVELEGACDGCMACSTCHVIFDEDVYNRLPEPAEEELDMLDLAPCLTNTSRLGCQIKLDKSHQGIRIQLPKLTRNFYVDGHVPQPH</sequence>
<evidence type="ECO:0000256" key="1">
    <source>
        <dbReference type="ARBA" id="ARBA00010914"/>
    </source>
</evidence>
<dbReference type="Pfam" id="PF00111">
    <property type="entry name" value="Fer2"/>
    <property type="match status" value="1"/>
</dbReference>
<dbReference type="GO" id="GO:0051537">
    <property type="term" value="F:2 iron, 2 sulfur cluster binding"/>
    <property type="evidence" value="ECO:0007669"/>
    <property type="project" value="UniProtKB-KW"/>
</dbReference>
<dbReference type="InterPro" id="IPR001041">
    <property type="entry name" value="2Fe-2S_ferredoxin-type"/>
</dbReference>
<dbReference type="InterPro" id="IPR036010">
    <property type="entry name" value="2Fe-2S_ferredoxin-like_sf"/>
</dbReference>
<feature type="domain" description="2Fe-2S ferredoxin-type" evidence="9">
    <location>
        <begin position="18"/>
        <end position="120"/>
    </location>
</feature>
<dbReference type="Proteomes" id="UP001230268">
    <property type="component" value="Unassembled WGS sequence"/>
</dbReference>
<dbReference type="CDD" id="cd00207">
    <property type="entry name" value="fer2"/>
    <property type="match status" value="1"/>
</dbReference>
<dbReference type="GO" id="GO:0046872">
    <property type="term" value="F:metal ion binding"/>
    <property type="evidence" value="ECO:0007669"/>
    <property type="project" value="UniProtKB-KW"/>
</dbReference>
<protein>
    <submittedName>
        <fullName evidence="10">Beta-grasp domain containing protein</fullName>
    </submittedName>
</protein>
<evidence type="ECO:0000259" key="9">
    <source>
        <dbReference type="PROSITE" id="PS51085"/>
    </source>
</evidence>
<dbReference type="InterPro" id="IPR001055">
    <property type="entry name" value="Adrenodoxin-like"/>
</dbReference>
<dbReference type="GO" id="GO:0140647">
    <property type="term" value="P:P450-containing electron transport chain"/>
    <property type="evidence" value="ECO:0007669"/>
    <property type="project" value="InterPro"/>
</dbReference>
<proteinExistence type="inferred from homology"/>
<dbReference type="AlphaFoldDB" id="A0AAD8PD41"/>
<dbReference type="PRINTS" id="PR00355">
    <property type="entry name" value="ADRENODOXIN"/>
</dbReference>
<evidence type="ECO:0000256" key="6">
    <source>
        <dbReference type="ARBA" id="ARBA00023004"/>
    </source>
</evidence>
<dbReference type="PROSITE" id="PS51085">
    <property type="entry name" value="2FE2S_FER_2"/>
    <property type="match status" value="1"/>
</dbReference>
<keyword evidence="3" id="KW-0001">2Fe-2S</keyword>
<evidence type="ECO:0000256" key="7">
    <source>
        <dbReference type="ARBA" id="ARBA00023014"/>
    </source>
</evidence>
<evidence type="ECO:0000256" key="4">
    <source>
        <dbReference type="ARBA" id="ARBA00022723"/>
    </source>
</evidence>